<evidence type="ECO:0000313" key="1">
    <source>
        <dbReference type="EMBL" id="JAE25983.1"/>
    </source>
</evidence>
<dbReference type="AlphaFoldDB" id="A0A0A9GZG2"/>
<sequence length="59" mass="6699">MLNITSKDVLQRVVNSQRRTASVHLFTAMITLTQYKSASFLRNNFRTIPINTGTSTRVV</sequence>
<organism evidence="1">
    <name type="scientific">Arundo donax</name>
    <name type="common">Giant reed</name>
    <name type="synonym">Donax arundinaceus</name>
    <dbReference type="NCBI Taxonomy" id="35708"/>
    <lineage>
        <taxon>Eukaryota</taxon>
        <taxon>Viridiplantae</taxon>
        <taxon>Streptophyta</taxon>
        <taxon>Embryophyta</taxon>
        <taxon>Tracheophyta</taxon>
        <taxon>Spermatophyta</taxon>
        <taxon>Magnoliopsida</taxon>
        <taxon>Liliopsida</taxon>
        <taxon>Poales</taxon>
        <taxon>Poaceae</taxon>
        <taxon>PACMAD clade</taxon>
        <taxon>Arundinoideae</taxon>
        <taxon>Arundineae</taxon>
        <taxon>Arundo</taxon>
    </lineage>
</organism>
<protein>
    <submittedName>
        <fullName evidence="1">Uncharacterized protein</fullName>
    </submittedName>
</protein>
<name>A0A0A9GZG2_ARUDO</name>
<reference evidence="1" key="1">
    <citation type="submission" date="2014-09" db="EMBL/GenBank/DDBJ databases">
        <authorList>
            <person name="Magalhaes I.L.F."/>
            <person name="Oliveira U."/>
            <person name="Santos F.R."/>
            <person name="Vidigal T.H.D.A."/>
            <person name="Brescovit A.D."/>
            <person name="Santos A.J."/>
        </authorList>
    </citation>
    <scope>NUCLEOTIDE SEQUENCE</scope>
    <source>
        <tissue evidence="1">Shoot tissue taken approximately 20 cm above the soil surface</tissue>
    </source>
</reference>
<accession>A0A0A9GZG2</accession>
<reference evidence="1" key="2">
    <citation type="journal article" date="2015" name="Data Brief">
        <title>Shoot transcriptome of the giant reed, Arundo donax.</title>
        <authorList>
            <person name="Barrero R.A."/>
            <person name="Guerrero F.D."/>
            <person name="Moolhuijzen P."/>
            <person name="Goolsby J.A."/>
            <person name="Tidwell J."/>
            <person name="Bellgard S.E."/>
            <person name="Bellgard M.I."/>
        </authorList>
    </citation>
    <scope>NUCLEOTIDE SEQUENCE</scope>
    <source>
        <tissue evidence="1">Shoot tissue taken approximately 20 cm above the soil surface</tissue>
    </source>
</reference>
<dbReference type="EMBL" id="GBRH01171913">
    <property type="protein sequence ID" value="JAE25983.1"/>
    <property type="molecule type" value="Transcribed_RNA"/>
</dbReference>
<proteinExistence type="predicted"/>